<dbReference type="Pfam" id="PF14031">
    <property type="entry name" value="D-ser_dehydrat"/>
    <property type="match status" value="1"/>
</dbReference>
<dbReference type="InterPro" id="IPR026956">
    <property type="entry name" value="D-ser_dehydrat-like_dom"/>
</dbReference>
<sequence>MTATSAIAIEVAEPQGESLEALETPCLIVDGPIYDRNVARMKDRAKALGVMLRPHLKTTKSTELAAELTVGPDHAATVSTLKEARIFAGAGFNDLIYAVGIAPGKLPDVIELIRGGCDLKLVLDSVAQAEEVAAASRAGNVAIPALIEIDCDGHRSGVAPGDAETLLAIARTLCDGGADFRGVLTHAGESYAALGKDAQRRAAEEERDAVVIAAALLADADFPCRIVSVGSTPTSLAATDLTGVTELRAGVYSFFDLVMAGIGACTIDDIALSVLSTVIGHQKDKGWILIDAGWMAMSRDRGTSKLPVDQGYGLVCDAEGRPYEDLVLISANQEHGVVAIRPGSAAALPELEIGDLVRILPNHACSTAAQHDRYHFVDGGDGQVTRTVSRFMGW</sequence>
<protein>
    <submittedName>
        <fullName evidence="4">DSD1 family PLP-dependent enzyme</fullName>
    </submittedName>
</protein>
<dbReference type="GO" id="GO:0008721">
    <property type="term" value="F:D-serine ammonia-lyase activity"/>
    <property type="evidence" value="ECO:0007669"/>
    <property type="project" value="TreeGrafter"/>
</dbReference>
<evidence type="ECO:0000259" key="3">
    <source>
        <dbReference type="SMART" id="SM01119"/>
    </source>
</evidence>
<accession>A0A844WER3</accession>
<reference evidence="4 5" key="1">
    <citation type="submission" date="2019-11" db="EMBL/GenBank/DDBJ databases">
        <title>Pseudooceanicola pacifica sp. nov., isolated from deep-sea sediment of the Pacific Ocean.</title>
        <authorList>
            <person name="Lyu L."/>
        </authorList>
    </citation>
    <scope>NUCLEOTIDE SEQUENCE [LARGE SCALE GENOMIC DNA]</scope>
    <source>
        <strain evidence="4 5">216_PA32_1</strain>
    </source>
</reference>
<name>A0A844WER3_9RHOB</name>
<dbReference type="Proteomes" id="UP000443843">
    <property type="component" value="Unassembled WGS sequence"/>
</dbReference>
<evidence type="ECO:0000313" key="5">
    <source>
        <dbReference type="Proteomes" id="UP000443843"/>
    </source>
</evidence>
<gene>
    <name evidence="4" type="ORF">GLS40_06255</name>
</gene>
<dbReference type="GO" id="GO:0036088">
    <property type="term" value="P:D-serine catabolic process"/>
    <property type="evidence" value="ECO:0007669"/>
    <property type="project" value="TreeGrafter"/>
</dbReference>
<feature type="domain" description="D-serine dehydratase-like" evidence="3">
    <location>
        <begin position="271"/>
        <end position="378"/>
    </location>
</feature>
<dbReference type="InterPro" id="IPR001608">
    <property type="entry name" value="Ala_racemase_N"/>
</dbReference>
<dbReference type="Gene3D" id="2.40.37.20">
    <property type="entry name" value="D-serine dehydratase-like domain"/>
    <property type="match status" value="1"/>
</dbReference>
<dbReference type="SUPFAM" id="SSF51419">
    <property type="entry name" value="PLP-binding barrel"/>
    <property type="match status" value="1"/>
</dbReference>
<dbReference type="InterPro" id="IPR029066">
    <property type="entry name" value="PLP-binding_barrel"/>
</dbReference>
<dbReference type="InterPro" id="IPR042208">
    <property type="entry name" value="D-ser_dehydrat-like_sf"/>
</dbReference>
<dbReference type="Pfam" id="PF01168">
    <property type="entry name" value="Ala_racemase_N"/>
    <property type="match status" value="1"/>
</dbReference>
<dbReference type="EMBL" id="WNXQ01000003">
    <property type="protein sequence ID" value="MWB77619.1"/>
    <property type="molecule type" value="Genomic_DNA"/>
</dbReference>
<evidence type="ECO:0000313" key="4">
    <source>
        <dbReference type="EMBL" id="MWB77619.1"/>
    </source>
</evidence>
<dbReference type="RefSeq" id="WP_160381893.1">
    <property type="nucleotide sequence ID" value="NZ_WNXQ01000003.1"/>
</dbReference>
<keyword evidence="2" id="KW-0456">Lyase</keyword>
<comment type="caution">
    <text evidence="4">The sequence shown here is derived from an EMBL/GenBank/DDBJ whole genome shotgun (WGS) entry which is preliminary data.</text>
</comment>
<dbReference type="PANTHER" id="PTHR28004:SF2">
    <property type="entry name" value="D-SERINE DEHYDRATASE"/>
    <property type="match status" value="1"/>
</dbReference>
<dbReference type="Gene3D" id="3.20.20.10">
    <property type="entry name" value="Alanine racemase"/>
    <property type="match status" value="1"/>
</dbReference>
<proteinExistence type="inferred from homology"/>
<organism evidence="4 5">
    <name type="scientific">Pseudooceanicola pacificus</name>
    <dbReference type="NCBI Taxonomy" id="2676438"/>
    <lineage>
        <taxon>Bacteria</taxon>
        <taxon>Pseudomonadati</taxon>
        <taxon>Pseudomonadota</taxon>
        <taxon>Alphaproteobacteria</taxon>
        <taxon>Rhodobacterales</taxon>
        <taxon>Paracoccaceae</taxon>
        <taxon>Pseudooceanicola</taxon>
    </lineage>
</organism>
<dbReference type="SMART" id="SM01119">
    <property type="entry name" value="D-ser_dehydrat"/>
    <property type="match status" value="1"/>
</dbReference>
<evidence type="ECO:0000256" key="1">
    <source>
        <dbReference type="ARBA" id="ARBA00005323"/>
    </source>
</evidence>
<evidence type="ECO:0000256" key="2">
    <source>
        <dbReference type="ARBA" id="ARBA00023239"/>
    </source>
</evidence>
<dbReference type="PANTHER" id="PTHR28004">
    <property type="entry name" value="ZGC:162816-RELATED"/>
    <property type="match status" value="1"/>
</dbReference>
<dbReference type="InterPro" id="IPR051466">
    <property type="entry name" value="D-amino_acid_metab_enzyme"/>
</dbReference>
<keyword evidence="5" id="KW-1185">Reference proteome</keyword>
<dbReference type="AlphaFoldDB" id="A0A844WER3"/>
<comment type="similarity">
    <text evidence="1">Belongs to the DSD1 family.</text>
</comment>